<dbReference type="Proteomes" id="UP000256690">
    <property type="component" value="Unassembled WGS sequence"/>
</dbReference>
<reference evidence="4 5" key="1">
    <citation type="journal article" date="2018" name="IMA Fungus">
        <title>IMA Genome-F 9: Draft genome sequence of Annulohypoxylon stygium, Aspergillus mulundensis, Berkeleyomyces basicola (syn. Thielaviopsis basicola), Ceratocystis smalleyi, two Cercospora beticola strains, Coleophoma cylindrospora, Fusarium fracticaudum, Phialophora cf. hyalina, and Morchella septimelata.</title>
        <authorList>
            <person name="Wingfield B.D."/>
            <person name="Bills G.F."/>
            <person name="Dong Y."/>
            <person name="Huang W."/>
            <person name="Nel W.J."/>
            <person name="Swalarsk-Parry B.S."/>
            <person name="Vaghefi N."/>
            <person name="Wilken P.M."/>
            <person name="An Z."/>
            <person name="de Beer Z.W."/>
            <person name="De Vos L."/>
            <person name="Chen L."/>
            <person name="Duong T.A."/>
            <person name="Gao Y."/>
            <person name="Hammerbacher A."/>
            <person name="Kikkert J.R."/>
            <person name="Li Y."/>
            <person name="Li H."/>
            <person name="Li K."/>
            <person name="Li Q."/>
            <person name="Liu X."/>
            <person name="Ma X."/>
            <person name="Naidoo K."/>
            <person name="Pethybridge S.J."/>
            <person name="Sun J."/>
            <person name="Steenkamp E.T."/>
            <person name="van der Nest M.A."/>
            <person name="van Wyk S."/>
            <person name="Wingfield M.J."/>
            <person name="Xiong C."/>
            <person name="Yue Q."/>
            <person name="Zhang X."/>
        </authorList>
    </citation>
    <scope>NUCLEOTIDE SEQUENCE [LARGE SCALE GENOMIC DNA]</scope>
    <source>
        <strain evidence="4 5">DSM 5745</strain>
    </source>
</reference>
<feature type="compositionally biased region" description="Low complexity" evidence="2">
    <location>
        <begin position="385"/>
        <end position="406"/>
    </location>
</feature>
<dbReference type="InterPro" id="IPR005605">
    <property type="entry name" value="Spo7"/>
</dbReference>
<dbReference type="EMBL" id="PVWQ01000001">
    <property type="protein sequence ID" value="RDW93551.1"/>
    <property type="molecule type" value="Genomic_DNA"/>
</dbReference>
<dbReference type="GO" id="GO:0004721">
    <property type="term" value="F:phosphoprotein phosphatase activity"/>
    <property type="evidence" value="ECO:0007669"/>
    <property type="project" value="TreeGrafter"/>
</dbReference>
<sequence>MAAPSLDQLVKGSPAPSNRLRSISAPSAEPLTPGQSSYPSALSDSSTPSPPSAHDPLSTLPSSPPQIYLNLLILESSLRAQYLALRERRRQNTFFLLLLAAWITYFGYALFLRPREDGRGVGGSVYWVVEMWERVALLGGVVTALLVWGTGQWERGIRWPRRWLAIANRGLRTMNTKIVVIRGPWWQELLSYLSFLFPFSTPFFSSAVGDFHYLDRPLSEKRSGRASQQYYYNIDPETGLVEEDLSPGGDHIRLLLLPKLFSPEFRGNWDDYRTDFWDKENERRAQLREKLRQRERQIARHERSWFWWTGIGWKASRRRRLAASTLHRSIEGDKGHRHHHHSHPSISKLAHESKSPLRRSTRSDSHSRTPSRSTTPIDTDDRPPSRSGSGRPRRSSLTPSTPGSSTEQVPRRKRAGSKTLNRGLSPLTQAQIREGVRPPSVSSDDSTSTLGLTVDKEKKKEDSLEG</sequence>
<accession>A0A3D8T540</accession>
<evidence type="ECO:0000256" key="1">
    <source>
        <dbReference type="SAM" id="Coils"/>
    </source>
</evidence>
<feature type="compositionally biased region" description="Low complexity" evidence="2">
    <location>
        <begin position="440"/>
        <end position="453"/>
    </location>
</feature>
<feature type="compositionally biased region" description="Polar residues" evidence="2">
    <location>
        <begin position="33"/>
        <end position="47"/>
    </location>
</feature>
<feature type="compositionally biased region" description="Polar residues" evidence="2">
    <location>
        <begin position="418"/>
        <end position="431"/>
    </location>
</feature>
<dbReference type="PANTHER" id="PTHR28249:SF1">
    <property type="entry name" value="SPORULATION-SPECIFIC PROTEIN SPO7"/>
    <property type="match status" value="1"/>
</dbReference>
<evidence type="ECO:0000313" key="4">
    <source>
        <dbReference type="EMBL" id="RDW93551.1"/>
    </source>
</evidence>
<evidence type="ECO:0008006" key="6">
    <source>
        <dbReference type="Google" id="ProtNLM"/>
    </source>
</evidence>
<gene>
    <name evidence="4" type="ORF">DSM5745_00873</name>
</gene>
<dbReference type="RefSeq" id="XP_026608734.1">
    <property type="nucleotide sequence ID" value="XM_026742889.1"/>
</dbReference>
<evidence type="ECO:0000256" key="3">
    <source>
        <dbReference type="SAM" id="Phobius"/>
    </source>
</evidence>
<feature type="compositionally biased region" description="Polar residues" evidence="2">
    <location>
        <begin position="15"/>
        <end position="25"/>
    </location>
</feature>
<keyword evidence="5" id="KW-1185">Reference proteome</keyword>
<dbReference type="STRING" id="1810919.A0A3D8T540"/>
<dbReference type="OrthoDB" id="5599171at2759"/>
<organism evidence="4 5">
    <name type="scientific">Aspergillus mulundensis</name>
    <dbReference type="NCBI Taxonomy" id="1810919"/>
    <lineage>
        <taxon>Eukaryota</taxon>
        <taxon>Fungi</taxon>
        <taxon>Dikarya</taxon>
        <taxon>Ascomycota</taxon>
        <taxon>Pezizomycotina</taxon>
        <taxon>Eurotiomycetes</taxon>
        <taxon>Eurotiomycetidae</taxon>
        <taxon>Eurotiales</taxon>
        <taxon>Aspergillaceae</taxon>
        <taxon>Aspergillus</taxon>
        <taxon>Aspergillus subgen. Nidulantes</taxon>
    </lineage>
</organism>
<dbReference type="Pfam" id="PF03907">
    <property type="entry name" value="Spo7"/>
    <property type="match status" value="1"/>
</dbReference>
<feature type="transmembrane region" description="Helical" evidence="3">
    <location>
        <begin position="93"/>
        <end position="111"/>
    </location>
</feature>
<feature type="compositionally biased region" description="Basic and acidic residues" evidence="2">
    <location>
        <begin position="454"/>
        <end position="466"/>
    </location>
</feature>
<dbReference type="GO" id="GO:0006998">
    <property type="term" value="P:nuclear envelope organization"/>
    <property type="evidence" value="ECO:0007669"/>
    <property type="project" value="TreeGrafter"/>
</dbReference>
<proteinExistence type="predicted"/>
<feature type="region of interest" description="Disordered" evidence="2">
    <location>
        <begin position="1"/>
        <end position="59"/>
    </location>
</feature>
<feature type="compositionally biased region" description="Basic and acidic residues" evidence="2">
    <location>
        <begin position="349"/>
        <end position="367"/>
    </location>
</feature>
<evidence type="ECO:0000313" key="5">
    <source>
        <dbReference type="Proteomes" id="UP000256690"/>
    </source>
</evidence>
<feature type="compositionally biased region" description="Low complexity" evidence="2">
    <location>
        <begin position="368"/>
        <end position="377"/>
    </location>
</feature>
<name>A0A3D8T540_9EURO</name>
<dbReference type="GeneID" id="38111243"/>
<dbReference type="GO" id="GO:0071595">
    <property type="term" value="C:Nem1-Spo7 phosphatase complex"/>
    <property type="evidence" value="ECO:0007669"/>
    <property type="project" value="TreeGrafter"/>
</dbReference>
<keyword evidence="3" id="KW-0812">Transmembrane</keyword>
<evidence type="ECO:0000256" key="2">
    <source>
        <dbReference type="SAM" id="MobiDB-lite"/>
    </source>
</evidence>
<protein>
    <recommendedName>
        <fullName evidence="6">Spo7-like protein</fullName>
    </recommendedName>
</protein>
<feature type="region of interest" description="Disordered" evidence="2">
    <location>
        <begin position="330"/>
        <end position="466"/>
    </location>
</feature>
<keyword evidence="3" id="KW-1133">Transmembrane helix</keyword>
<dbReference type="AlphaFoldDB" id="A0A3D8T540"/>
<dbReference type="PANTHER" id="PTHR28249">
    <property type="entry name" value="SPORULATION-SPECIFIC PROTEIN SPO7"/>
    <property type="match status" value="1"/>
</dbReference>
<feature type="coiled-coil region" evidence="1">
    <location>
        <begin position="277"/>
        <end position="304"/>
    </location>
</feature>
<keyword evidence="3" id="KW-0472">Membrane</keyword>
<dbReference type="GO" id="GO:0019888">
    <property type="term" value="F:protein phosphatase regulator activity"/>
    <property type="evidence" value="ECO:0007669"/>
    <property type="project" value="InterPro"/>
</dbReference>
<comment type="caution">
    <text evidence="4">The sequence shown here is derived from an EMBL/GenBank/DDBJ whole genome shotgun (WGS) entry which is preliminary data.</text>
</comment>
<keyword evidence="1" id="KW-0175">Coiled coil</keyword>